<gene>
    <name evidence="4" type="ORF">ABW02_08140</name>
</gene>
<dbReference type="SUPFAM" id="SSF46785">
    <property type="entry name" value="Winged helix' DNA-binding domain"/>
    <property type="match status" value="1"/>
</dbReference>
<dbReference type="InterPro" id="IPR014036">
    <property type="entry name" value="DeoR-like_C"/>
</dbReference>
<dbReference type="Gene3D" id="3.40.50.1360">
    <property type="match status" value="1"/>
</dbReference>
<keyword evidence="3" id="KW-0804">Transcription</keyword>
<evidence type="ECO:0000313" key="5">
    <source>
        <dbReference type="Proteomes" id="UP000036045"/>
    </source>
</evidence>
<dbReference type="InterPro" id="IPR050313">
    <property type="entry name" value="Carb_Metab_HTH_regulators"/>
</dbReference>
<evidence type="ECO:0000256" key="3">
    <source>
        <dbReference type="ARBA" id="ARBA00023163"/>
    </source>
</evidence>
<accession>A0A0J1ILU7</accession>
<evidence type="ECO:0000256" key="1">
    <source>
        <dbReference type="ARBA" id="ARBA00023015"/>
    </source>
</evidence>
<organism evidence="4 5">
    <name type="scientific">Niallia circulans</name>
    <name type="common">Bacillus circulans</name>
    <dbReference type="NCBI Taxonomy" id="1397"/>
    <lineage>
        <taxon>Bacteria</taxon>
        <taxon>Bacillati</taxon>
        <taxon>Bacillota</taxon>
        <taxon>Bacilli</taxon>
        <taxon>Bacillales</taxon>
        <taxon>Bacillaceae</taxon>
        <taxon>Niallia</taxon>
    </lineage>
</organism>
<dbReference type="SUPFAM" id="SSF100950">
    <property type="entry name" value="NagB/RpiA/CoA transferase-like"/>
    <property type="match status" value="1"/>
</dbReference>
<dbReference type="PANTHER" id="PTHR30363:SF60">
    <property type="entry name" value="HTH-TYPE TRANSCRIPTIONAL REGULATOR IOLR"/>
    <property type="match status" value="1"/>
</dbReference>
<dbReference type="RefSeq" id="WP_047941469.1">
    <property type="nucleotide sequence ID" value="NZ_CP053989.1"/>
</dbReference>
<keyword evidence="2 4" id="KW-0238">DNA-binding</keyword>
<keyword evidence="5" id="KW-1185">Reference proteome</keyword>
<evidence type="ECO:0000256" key="2">
    <source>
        <dbReference type="ARBA" id="ARBA00023125"/>
    </source>
</evidence>
<dbReference type="SMART" id="SM01134">
    <property type="entry name" value="DeoRC"/>
    <property type="match status" value="1"/>
</dbReference>
<dbReference type="AlphaFoldDB" id="A0A0J1ILU7"/>
<dbReference type="Pfam" id="PF00455">
    <property type="entry name" value="DeoRC"/>
    <property type="match status" value="1"/>
</dbReference>
<evidence type="ECO:0000313" key="4">
    <source>
        <dbReference type="EMBL" id="KLV26937.1"/>
    </source>
</evidence>
<dbReference type="Pfam" id="PF08220">
    <property type="entry name" value="HTH_DeoR"/>
    <property type="match status" value="1"/>
</dbReference>
<dbReference type="PROSITE" id="PS51000">
    <property type="entry name" value="HTH_DEOR_2"/>
    <property type="match status" value="1"/>
</dbReference>
<dbReference type="Proteomes" id="UP000036045">
    <property type="component" value="Unassembled WGS sequence"/>
</dbReference>
<dbReference type="InterPro" id="IPR018356">
    <property type="entry name" value="Tscrpt_reg_HTH_DeoR_CS"/>
</dbReference>
<dbReference type="PRINTS" id="PR00037">
    <property type="entry name" value="HTHLACR"/>
</dbReference>
<dbReference type="PANTHER" id="PTHR30363">
    <property type="entry name" value="HTH-TYPE TRANSCRIPTIONAL REGULATOR SRLR-RELATED"/>
    <property type="match status" value="1"/>
</dbReference>
<dbReference type="PROSITE" id="PS00894">
    <property type="entry name" value="HTH_DEOR_1"/>
    <property type="match status" value="1"/>
</dbReference>
<reference evidence="4 5" key="1">
    <citation type="submission" date="2015-05" db="EMBL/GenBank/DDBJ databases">
        <title>Whole genome sequence and identification of bacterial endophytes from Costus igneus.</title>
        <authorList>
            <person name="Lee Y.P."/>
            <person name="Gan H.M."/>
            <person name="Eng W."/>
            <person name="Wheatley M.S."/>
            <person name="Caraballo A."/>
            <person name="Polter S."/>
            <person name="Savka M.A."/>
            <person name="Hudson A.O."/>
        </authorList>
    </citation>
    <scope>NUCLEOTIDE SEQUENCE [LARGE SCALE GENOMIC DNA]</scope>
    <source>
        <strain evidence="4 5">RIT379</strain>
    </source>
</reference>
<protein>
    <submittedName>
        <fullName evidence="4">DNA-binding protein</fullName>
    </submittedName>
</protein>
<dbReference type="InterPro" id="IPR001034">
    <property type="entry name" value="DeoR_HTH"/>
</dbReference>
<comment type="caution">
    <text evidence="4">The sequence shown here is derived from an EMBL/GenBank/DDBJ whole genome shotgun (WGS) entry which is preliminary data.</text>
</comment>
<dbReference type="EMBL" id="LDPH01000006">
    <property type="protein sequence ID" value="KLV26937.1"/>
    <property type="molecule type" value="Genomic_DNA"/>
</dbReference>
<dbReference type="GeneID" id="56348743"/>
<dbReference type="InterPro" id="IPR037171">
    <property type="entry name" value="NagB/RpiA_transferase-like"/>
</dbReference>
<dbReference type="SMART" id="SM00420">
    <property type="entry name" value="HTH_DEOR"/>
    <property type="match status" value="1"/>
</dbReference>
<dbReference type="PATRIC" id="fig|1397.4.peg.4797"/>
<dbReference type="InterPro" id="IPR036388">
    <property type="entry name" value="WH-like_DNA-bd_sf"/>
</dbReference>
<sequence>MLKTKRIKQIQDYVFEHQTVSLDELVTVFKVSKNTIRRDVQELVDRGELKKVYGGVAVNNSTLVSFTERQVQNKNEKELIGKSAASFVENGDIIFIDSGTTTLEMMEYVKQKQLTIITNNLDFIIRALPYENLNIITLGGLLQRNTKSFASVKSTDIIKEYNINKAFMASTGISISNGVTNSSPLESEIKKNVVDRSSKIFLLTDHKKFEKYALMTYCRLEDVDYIVTDQAPNSEYKEFAQENNIEIVVASQEHITQ</sequence>
<dbReference type="GO" id="GO:0003700">
    <property type="term" value="F:DNA-binding transcription factor activity"/>
    <property type="evidence" value="ECO:0007669"/>
    <property type="project" value="InterPro"/>
</dbReference>
<dbReference type="Gene3D" id="1.10.10.10">
    <property type="entry name" value="Winged helix-like DNA-binding domain superfamily/Winged helix DNA-binding domain"/>
    <property type="match status" value="1"/>
</dbReference>
<dbReference type="InterPro" id="IPR036390">
    <property type="entry name" value="WH_DNA-bd_sf"/>
</dbReference>
<keyword evidence="1" id="KW-0805">Transcription regulation</keyword>
<name>A0A0J1ILU7_NIACI</name>
<dbReference type="GO" id="GO:0003677">
    <property type="term" value="F:DNA binding"/>
    <property type="evidence" value="ECO:0007669"/>
    <property type="project" value="UniProtKB-KW"/>
</dbReference>
<proteinExistence type="predicted"/>
<dbReference type="OrthoDB" id="9798651at2"/>